<dbReference type="STRING" id="50990.A0A4Y7Q9C4"/>
<accession>A0A4Y7Q9C4</accession>
<dbReference type="EMBL" id="ML170170">
    <property type="protein sequence ID" value="TDL23410.1"/>
    <property type="molecule type" value="Genomic_DNA"/>
</dbReference>
<keyword evidence="3" id="KW-1185">Reference proteome</keyword>
<name>A0A4Y7Q9C4_9AGAM</name>
<reference evidence="2 3" key="1">
    <citation type="submission" date="2018-06" db="EMBL/GenBank/DDBJ databases">
        <title>A transcriptomic atlas of mushroom development highlights an independent origin of complex multicellularity.</title>
        <authorList>
            <consortium name="DOE Joint Genome Institute"/>
            <person name="Krizsan K."/>
            <person name="Almasi E."/>
            <person name="Merenyi Z."/>
            <person name="Sahu N."/>
            <person name="Viragh M."/>
            <person name="Koszo T."/>
            <person name="Mondo S."/>
            <person name="Kiss B."/>
            <person name="Balint B."/>
            <person name="Kues U."/>
            <person name="Barry K."/>
            <person name="Hegedus J.C."/>
            <person name="Henrissat B."/>
            <person name="Johnson J."/>
            <person name="Lipzen A."/>
            <person name="Ohm R."/>
            <person name="Nagy I."/>
            <person name="Pangilinan J."/>
            <person name="Yan J."/>
            <person name="Xiong Y."/>
            <person name="Grigoriev I.V."/>
            <person name="Hibbett D.S."/>
            <person name="Nagy L.G."/>
        </authorList>
    </citation>
    <scope>NUCLEOTIDE SEQUENCE [LARGE SCALE GENOMIC DNA]</scope>
    <source>
        <strain evidence="2 3">SZMC22713</strain>
    </source>
</reference>
<feature type="region of interest" description="Disordered" evidence="1">
    <location>
        <begin position="124"/>
        <end position="187"/>
    </location>
</feature>
<feature type="compositionally biased region" description="Acidic residues" evidence="1">
    <location>
        <begin position="146"/>
        <end position="161"/>
    </location>
</feature>
<feature type="compositionally biased region" description="Acidic residues" evidence="1">
    <location>
        <begin position="172"/>
        <end position="187"/>
    </location>
</feature>
<proteinExistence type="predicted"/>
<feature type="compositionally biased region" description="Basic and acidic residues" evidence="1">
    <location>
        <begin position="134"/>
        <end position="145"/>
    </location>
</feature>
<evidence type="ECO:0000313" key="3">
    <source>
        <dbReference type="Proteomes" id="UP000294933"/>
    </source>
</evidence>
<dbReference type="Proteomes" id="UP000294933">
    <property type="component" value="Unassembled WGS sequence"/>
</dbReference>
<organism evidence="2 3">
    <name type="scientific">Rickenella mellea</name>
    <dbReference type="NCBI Taxonomy" id="50990"/>
    <lineage>
        <taxon>Eukaryota</taxon>
        <taxon>Fungi</taxon>
        <taxon>Dikarya</taxon>
        <taxon>Basidiomycota</taxon>
        <taxon>Agaricomycotina</taxon>
        <taxon>Agaricomycetes</taxon>
        <taxon>Hymenochaetales</taxon>
        <taxon>Rickenellaceae</taxon>
        <taxon>Rickenella</taxon>
    </lineage>
</organism>
<evidence type="ECO:0000256" key="1">
    <source>
        <dbReference type="SAM" id="MobiDB-lite"/>
    </source>
</evidence>
<dbReference type="AlphaFoldDB" id="A0A4Y7Q9C4"/>
<dbReference type="VEuPathDB" id="FungiDB:BD410DRAFT_787235"/>
<evidence type="ECO:0000313" key="2">
    <source>
        <dbReference type="EMBL" id="TDL23410.1"/>
    </source>
</evidence>
<sequence>MWRSAPKTGRFAAANRIRPSLKTTPHFQNLEMKREVFGRLVQCRTGHSYTGEYYSKFVPSENVDCPCGEPYQTREHILRECKRYSAHRHILRETSRDIHIPTILGTKKGIAALSDFLQESGAFTKTGYPRAPRKPPEPCAERAGPDEEETEEEEEEEEGGTGEESRDWMRGEEEDGQREDEETENTQ</sequence>
<protein>
    <submittedName>
        <fullName evidence="2">Uncharacterized protein</fullName>
    </submittedName>
</protein>
<gene>
    <name evidence="2" type="ORF">BD410DRAFT_787235</name>
</gene>
<dbReference type="OrthoDB" id="3230070at2759"/>